<keyword evidence="2" id="KW-1185">Reference proteome</keyword>
<gene>
    <name evidence="1" type="ORF">AFUS01_LOCUS34502</name>
</gene>
<proteinExistence type="predicted"/>
<comment type="caution">
    <text evidence="1">The sequence shown here is derived from an EMBL/GenBank/DDBJ whole genome shotgun (WGS) entry which is preliminary data.</text>
</comment>
<dbReference type="AlphaFoldDB" id="A0A8J2L349"/>
<evidence type="ECO:0000313" key="1">
    <source>
        <dbReference type="EMBL" id="CAG7824343.1"/>
    </source>
</evidence>
<dbReference type="Proteomes" id="UP000708208">
    <property type="component" value="Unassembled WGS sequence"/>
</dbReference>
<name>A0A8J2L349_9HEXA</name>
<evidence type="ECO:0000313" key="2">
    <source>
        <dbReference type="Proteomes" id="UP000708208"/>
    </source>
</evidence>
<feature type="non-terminal residue" evidence="1">
    <location>
        <position position="1"/>
    </location>
</feature>
<organism evidence="1 2">
    <name type="scientific">Allacma fusca</name>
    <dbReference type="NCBI Taxonomy" id="39272"/>
    <lineage>
        <taxon>Eukaryota</taxon>
        <taxon>Metazoa</taxon>
        <taxon>Ecdysozoa</taxon>
        <taxon>Arthropoda</taxon>
        <taxon>Hexapoda</taxon>
        <taxon>Collembola</taxon>
        <taxon>Symphypleona</taxon>
        <taxon>Sminthuridae</taxon>
        <taxon>Allacma</taxon>
    </lineage>
</organism>
<protein>
    <submittedName>
        <fullName evidence="1">Uncharacterized protein</fullName>
    </submittedName>
</protein>
<reference evidence="1" key="1">
    <citation type="submission" date="2021-06" db="EMBL/GenBank/DDBJ databases">
        <authorList>
            <person name="Hodson N. C."/>
            <person name="Mongue J. A."/>
            <person name="Jaron S. K."/>
        </authorList>
    </citation>
    <scope>NUCLEOTIDE SEQUENCE</scope>
</reference>
<dbReference type="EMBL" id="CAJVCH010532399">
    <property type="protein sequence ID" value="CAG7824343.1"/>
    <property type="molecule type" value="Genomic_DNA"/>
</dbReference>
<sequence length="16" mass="1728">MVLIKGRQGRGLVLMG</sequence>
<accession>A0A8J2L349</accession>